<dbReference type="AlphaFoldDB" id="A0A2N1IRA7"/>
<dbReference type="PANTHER" id="PTHR38831:SF1">
    <property type="entry name" value="TYPE II SECRETION SYSTEM PROTEIN K-RELATED"/>
    <property type="match status" value="1"/>
</dbReference>
<protein>
    <recommendedName>
        <fullName evidence="10">Type II secretion system protein K</fullName>
    </recommendedName>
</protein>
<evidence type="ECO:0000259" key="12">
    <source>
        <dbReference type="Pfam" id="PF21687"/>
    </source>
</evidence>
<dbReference type="SUPFAM" id="SSF54523">
    <property type="entry name" value="Pili subunits"/>
    <property type="match status" value="1"/>
</dbReference>
<evidence type="ECO:0000256" key="10">
    <source>
        <dbReference type="PIRNR" id="PIRNR002786"/>
    </source>
</evidence>
<proteinExistence type="inferred from homology"/>
<dbReference type="Gene3D" id="3.30.1300.30">
    <property type="entry name" value="GSPII I/J protein-like"/>
    <property type="match status" value="1"/>
</dbReference>
<keyword evidence="6" id="KW-0812">Transmembrane</keyword>
<evidence type="ECO:0000313" key="14">
    <source>
        <dbReference type="Proteomes" id="UP000233399"/>
    </source>
</evidence>
<gene>
    <name evidence="13" type="ORF">CXB65_14585</name>
</gene>
<keyword evidence="7" id="KW-0653">Protein transport</keyword>
<keyword evidence="5 10" id="KW-0997">Cell inner membrane</keyword>
<dbReference type="GO" id="GO:0005886">
    <property type="term" value="C:plasma membrane"/>
    <property type="evidence" value="ECO:0007669"/>
    <property type="project" value="UniProtKB-SubCell"/>
</dbReference>
<evidence type="ECO:0000313" key="13">
    <source>
        <dbReference type="EMBL" id="PKI22102.1"/>
    </source>
</evidence>
<evidence type="ECO:0000256" key="6">
    <source>
        <dbReference type="ARBA" id="ARBA00022692"/>
    </source>
</evidence>
<keyword evidence="8" id="KW-1133">Transmembrane helix</keyword>
<dbReference type="InterPro" id="IPR010994">
    <property type="entry name" value="RuvA_2-like"/>
</dbReference>
<dbReference type="InterPro" id="IPR049031">
    <property type="entry name" value="T2SSK_SAM-like_1st"/>
</dbReference>
<evidence type="ECO:0000256" key="9">
    <source>
        <dbReference type="ARBA" id="ARBA00023136"/>
    </source>
</evidence>
<comment type="similarity">
    <text evidence="2 10">Belongs to the GSP K family.</text>
</comment>
<dbReference type="SUPFAM" id="SSF158544">
    <property type="entry name" value="GspK insert domain-like"/>
    <property type="match status" value="1"/>
</dbReference>
<name>A0A2N1IRA7_9PSED</name>
<dbReference type="SUPFAM" id="SSF47781">
    <property type="entry name" value="RuvA domain 2-like"/>
    <property type="match status" value="1"/>
</dbReference>
<dbReference type="Gene3D" id="1.10.40.60">
    <property type="entry name" value="EpsJ-like"/>
    <property type="match status" value="1"/>
</dbReference>
<keyword evidence="9 10" id="KW-0472">Membrane</keyword>
<comment type="subcellular location">
    <subcellularLocation>
        <location evidence="1 10">Cell inner membrane</location>
    </subcellularLocation>
</comment>
<dbReference type="RefSeq" id="WP_021783693.1">
    <property type="nucleotide sequence ID" value="NZ_KK214945.1"/>
</dbReference>
<evidence type="ECO:0000259" key="11">
    <source>
        <dbReference type="Pfam" id="PF03934"/>
    </source>
</evidence>
<dbReference type="EMBL" id="PJCG01000022">
    <property type="protein sequence ID" value="PKI22102.1"/>
    <property type="molecule type" value="Genomic_DNA"/>
</dbReference>
<evidence type="ECO:0000256" key="1">
    <source>
        <dbReference type="ARBA" id="ARBA00004533"/>
    </source>
</evidence>
<evidence type="ECO:0000256" key="3">
    <source>
        <dbReference type="ARBA" id="ARBA00022448"/>
    </source>
</evidence>
<keyword evidence="4 10" id="KW-1003">Cell membrane</keyword>
<comment type="caution">
    <text evidence="13">The sequence shown here is derived from an EMBL/GenBank/DDBJ whole genome shotgun (WGS) entry which is preliminary data.</text>
</comment>
<sequence length="285" mass="31366">MKSAQQRGLALVTVLLAMALLSFLVAGMLRSHQGMLGSVGQQIDASQLLKLALAGERHALGHLKQQVATVLQVTHLGQPWARSRQLSLGEGQLRYRLEDLSGRFNLAALTVNGTPNPVLLKRWKRLCRSLKIEPPALDPLLGQPMLDPSQLRALPGMDAQAVARLQPWVTALPRTAGLNINTASARLLAALEGVELSVARQLVGERPEHGIPTVQRFLALPSLDGLGVDSHGLSVTSRWYRLEVQAELAGRRMYLYSDLEIDLDTHQVRVMRRSYSAQPEQRPDE</sequence>
<dbReference type="InterPro" id="IPR049179">
    <property type="entry name" value="T2SSK_SAM-like_2nd"/>
</dbReference>
<keyword evidence="3 10" id="KW-0813">Transport</keyword>
<evidence type="ECO:0000256" key="7">
    <source>
        <dbReference type="ARBA" id="ARBA00022927"/>
    </source>
</evidence>
<dbReference type="InterPro" id="IPR005628">
    <property type="entry name" value="GspK"/>
</dbReference>
<dbReference type="Pfam" id="PF21687">
    <property type="entry name" value="T2SSK_1st"/>
    <property type="match status" value="1"/>
</dbReference>
<dbReference type="InterPro" id="IPR045584">
    <property type="entry name" value="Pilin-like"/>
</dbReference>
<dbReference type="Pfam" id="PF03934">
    <property type="entry name" value="T2SSK"/>
    <property type="match status" value="1"/>
</dbReference>
<dbReference type="PANTHER" id="PTHR38831">
    <property type="entry name" value="TYPE II SECRETION SYSTEM PROTEIN K"/>
    <property type="match status" value="1"/>
</dbReference>
<dbReference type="Proteomes" id="UP000233399">
    <property type="component" value="Unassembled WGS sequence"/>
</dbReference>
<feature type="domain" description="T2SS protein K second SAM-like" evidence="11">
    <location>
        <begin position="178"/>
        <end position="235"/>
    </location>
</feature>
<evidence type="ECO:0000256" key="4">
    <source>
        <dbReference type="ARBA" id="ARBA00022475"/>
    </source>
</evidence>
<dbReference type="GO" id="GO:0009306">
    <property type="term" value="P:protein secretion"/>
    <property type="evidence" value="ECO:0007669"/>
    <property type="project" value="InterPro"/>
</dbReference>
<accession>A0A2N1IRA7</accession>
<evidence type="ECO:0000256" key="8">
    <source>
        <dbReference type="ARBA" id="ARBA00022989"/>
    </source>
</evidence>
<organism evidence="13 14">
    <name type="scientific">Pseudomonas monteilii</name>
    <dbReference type="NCBI Taxonomy" id="76759"/>
    <lineage>
        <taxon>Bacteria</taxon>
        <taxon>Pseudomonadati</taxon>
        <taxon>Pseudomonadota</taxon>
        <taxon>Gammaproteobacteria</taxon>
        <taxon>Pseudomonadales</taxon>
        <taxon>Pseudomonadaceae</taxon>
        <taxon>Pseudomonas</taxon>
    </lineage>
</organism>
<dbReference type="InterPro" id="IPR038072">
    <property type="entry name" value="GspK_central_sf"/>
</dbReference>
<feature type="domain" description="T2SS protein K first SAM-like" evidence="12">
    <location>
        <begin position="142"/>
        <end position="173"/>
    </location>
</feature>
<evidence type="ECO:0000256" key="5">
    <source>
        <dbReference type="ARBA" id="ARBA00022519"/>
    </source>
</evidence>
<reference evidence="13 14" key="1">
    <citation type="submission" date="2017-12" db="EMBL/GenBank/DDBJ databases">
        <title>Isolation and characterization of an aerobic denitrifying Pseudomonas monteilii CY06 from aquaculture ponds.</title>
        <authorList>
            <person name="Ma Q."/>
            <person name="Cai Y."/>
            <person name="He Z."/>
        </authorList>
    </citation>
    <scope>NUCLEOTIDE SEQUENCE [LARGE SCALE GENOMIC DNA]</scope>
    <source>
        <strain evidence="13 14">CY06</strain>
    </source>
</reference>
<evidence type="ECO:0000256" key="2">
    <source>
        <dbReference type="ARBA" id="ARBA00007246"/>
    </source>
</evidence>
<dbReference type="PIRSF" id="PIRSF002786">
    <property type="entry name" value="XcpX"/>
    <property type="match status" value="1"/>
</dbReference>